<dbReference type="EMBL" id="CP071182">
    <property type="protein sequence ID" value="QSO45646.1"/>
    <property type="molecule type" value="Genomic_DNA"/>
</dbReference>
<dbReference type="GO" id="GO:0016787">
    <property type="term" value="F:hydrolase activity"/>
    <property type="evidence" value="ECO:0007669"/>
    <property type="project" value="UniProtKB-KW"/>
</dbReference>
<evidence type="ECO:0000259" key="1">
    <source>
        <dbReference type="Pfam" id="PF12867"/>
    </source>
</evidence>
<proteinExistence type="predicted"/>
<dbReference type="AlphaFoldDB" id="A0A9X7Z5U4"/>
<dbReference type="Proteomes" id="UP000663505">
    <property type="component" value="Chromosome"/>
</dbReference>
<evidence type="ECO:0000313" key="3">
    <source>
        <dbReference type="Proteomes" id="UP000663505"/>
    </source>
</evidence>
<feature type="domain" description="DinB-like" evidence="1">
    <location>
        <begin position="29"/>
        <end position="165"/>
    </location>
</feature>
<dbReference type="NCBIfam" id="NF009807">
    <property type="entry name" value="PRK13291.1"/>
    <property type="match status" value="1"/>
</dbReference>
<accession>A0A9X7Z5U4</accession>
<organism evidence="2 3">
    <name type="scientific">Alicyclobacillus mengziensis</name>
    <dbReference type="NCBI Taxonomy" id="2931921"/>
    <lineage>
        <taxon>Bacteria</taxon>
        <taxon>Bacillati</taxon>
        <taxon>Bacillota</taxon>
        <taxon>Bacilli</taxon>
        <taxon>Bacillales</taxon>
        <taxon>Alicyclobacillaceae</taxon>
        <taxon>Alicyclobacillus</taxon>
    </lineage>
</organism>
<keyword evidence="2" id="KW-0378">Hydrolase</keyword>
<keyword evidence="3" id="KW-1185">Reference proteome</keyword>
<dbReference type="InterPro" id="IPR034660">
    <property type="entry name" value="DinB/YfiT-like"/>
</dbReference>
<dbReference type="SUPFAM" id="SSF109854">
    <property type="entry name" value="DinB/YfiT-like putative metalloenzymes"/>
    <property type="match status" value="1"/>
</dbReference>
<sequence length="178" mass="20870">MSDLRYPIGPYLPSSELTVEDRHVLIREVERQPSLLRSIVEPLPSEQLETPYRSGGWTVQQVVHYLADNNMNAYIRFKRGLTEDAPSSPPYREDLWAELPDYRLLSMKESLVLLNVLHKRFAVLLSAMQPQEFRRTLSHSVLEQITLDTALHRFVWHNRHHIAQIMSLCERMGWHSNN</sequence>
<dbReference type="RefSeq" id="WP_206655015.1">
    <property type="nucleotide sequence ID" value="NZ_CP071182.1"/>
</dbReference>
<dbReference type="Pfam" id="PF12867">
    <property type="entry name" value="DinB_2"/>
    <property type="match status" value="1"/>
</dbReference>
<dbReference type="KEGG" id="afx:JZ786_13880"/>
<dbReference type="Gene3D" id="1.20.120.450">
    <property type="entry name" value="dinb family like domain"/>
    <property type="match status" value="1"/>
</dbReference>
<dbReference type="InterPro" id="IPR024775">
    <property type="entry name" value="DinB-like"/>
</dbReference>
<reference evidence="2 3" key="1">
    <citation type="submission" date="2021-02" db="EMBL/GenBank/DDBJ databases">
        <title>Alicyclobacillus curvatus sp. nov. and Alicyclobacillus mengziensis sp. nov., two acidophilic bacteria isolated from acid mine drainage.</title>
        <authorList>
            <person name="Huang Y."/>
        </authorList>
    </citation>
    <scope>NUCLEOTIDE SEQUENCE [LARGE SCALE GENOMIC DNA]</scope>
    <source>
        <strain evidence="2 3">S30H14</strain>
    </source>
</reference>
<protein>
    <submittedName>
        <fullName evidence="2">Metal-dependent hydrolase</fullName>
    </submittedName>
</protein>
<evidence type="ECO:0000313" key="2">
    <source>
        <dbReference type="EMBL" id="QSO45646.1"/>
    </source>
</evidence>
<gene>
    <name evidence="2" type="ORF">JZ786_13880</name>
</gene>
<name>A0A9X7Z5U4_9BACL</name>